<proteinExistence type="predicted"/>
<dbReference type="InterPro" id="IPR003409">
    <property type="entry name" value="MORN"/>
</dbReference>
<name>A0A6C0HSF7_9ZZZZ</name>
<dbReference type="EMBL" id="MN740006">
    <property type="protein sequence ID" value="QHT83076.1"/>
    <property type="molecule type" value="Genomic_DNA"/>
</dbReference>
<dbReference type="AlphaFoldDB" id="A0A6C0HSF7"/>
<keyword evidence="1" id="KW-0677">Repeat</keyword>
<organism evidence="2">
    <name type="scientific">viral metagenome</name>
    <dbReference type="NCBI Taxonomy" id="1070528"/>
    <lineage>
        <taxon>unclassified sequences</taxon>
        <taxon>metagenomes</taxon>
        <taxon>organismal metagenomes</taxon>
    </lineage>
</organism>
<reference evidence="2" key="1">
    <citation type="journal article" date="2020" name="Nature">
        <title>Giant virus diversity and host interactions through global metagenomics.</title>
        <authorList>
            <person name="Schulz F."/>
            <person name="Roux S."/>
            <person name="Paez-Espino D."/>
            <person name="Jungbluth S."/>
            <person name="Walsh D.A."/>
            <person name="Denef V.J."/>
            <person name="McMahon K.D."/>
            <person name="Konstantinidis K.T."/>
            <person name="Eloe-Fadrosh E.A."/>
            <person name="Kyrpides N.C."/>
            <person name="Woyke T."/>
        </authorList>
    </citation>
    <scope>NUCLEOTIDE SEQUENCE</scope>
    <source>
        <strain evidence="2">GVMAG-M-3300023184-167</strain>
    </source>
</reference>
<protein>
    <submittedName>
        <fullName evidence="2">Uncharacterized protein</fullName>
    </submittedName>
</protein>
<dbReference type="Pfam" id="PF02493">
    <property type="entry name" value="MORN"/>
    <property type="match status" value="5"/>
</dbReference>
<dbReference type="GO" id="GO:0005829">
    <property type="term" value="C:cytosol"/>
    <property type="evidence" value="ECO:0007669"/>
    <property type="project" value="TreeGrafter"/>
</dbReference>
<accession>A0A6C0HSF7</accession>
<dbReference type="PANTHER" id="PTHR43215:SF14">
    <property type="entry name" value="RADIAL SPOKE HEAD 1 HOMOLOG"/>
    <property type="match status" value="1"/>
</dbReference>
<evidence type="ECO:0000313" key="2">
    <source>
        <dbReference type="EMBL" id="QHT83076.1"/>
    </source>
</evidence>
<dbReference type="PANTHER" id="PTHR43215">
    <property type="entry name" value="RADIAL SPOKE HEAD 1 HOMOLOG"/>
    <property type="match status" value="1"/>
</dbReference>
<dbReference type="Gene3D" id="2.20.110.10">
    <property type="entry name" value="Histone H3 K4-specific methyltransferase SET7/9 N-terminal domain"/>
    <property type="match status" value="1"/>
</dbReference>
<evidence type="ECO:0000256" key="1">
    <source>
        <dbReference type="ARBA" id="ARBA00022737"/>
    </source>
</evidence>
<sequence length="209" mass="24159">MWNCNGMWRNNKLEGRGKCTFSKKHKTSAIRDGIWKNDELVKGKVIFPYYSKATKKMQKQIHIGSFKNSKLNGKGLKKWRNSLHEGVWKNDKLVKGKMVLPYYSKTTKKMQKQIDIGSFKNGKLNGKCVKKWRNAIYKGSCKNGKLNGKCVKKWRNGILYKGSCKNDNFHGKGTYNYKGTIYKGNWSGSNDNQKLNGTRDWVSVRMSKK</sequence>
<dbReference type="SUPFAM" id="SSF82185">
    <property type="entry name" value="Histone H3 K4-specific methyltransferase SET7/9 N-terminal domain"/>
    <property type="match status" value="1"/>
</dbReference>